<dbReference type="PRINTS" id="PR00364">
    <property type="entry name" value="DISEASERSIST"/>
</dbReference>
<protein>
    <recommendedName>
        <fullName evidence="9">NB-ARC domain-containing protein</fullName>
    </recommendedName>
</protein>
<gene>
    <name evidence="7" type="ORF">ACJRO7_017310</name>
</gene>
<dbReference type="EMBL" id="JBJKBG010000004">
    <property type="protein sequence ID" value="KAL3741817.1"/>
    <property type="molecule type" value="Genomic_DNA"/>
</dbReference>
<dbReference type="SUPFAM" id="SSF52058">
    <property type="entry name" value="L domain-like"/>
    <property type="match status" value="1"/>
</dbReference>
<dbReference type="Pfam" id="PF00931">
    <property type="entry name" value="NB-ARC"/>
    <property type="match status" value="1"/>
</dbReference>
<evidence type="ECO:0008006" key="9">
    <source>
        <dbReference type="Google" id="ProtNLM"/>
    </source>
</evidence>
<feature type="domain" description="Disease resistance R13L4/SHOC-2-like LRR" evidence="6">
    <location>
        <begin position="593"/>
        <end position="944"/>
    </location>
</feature>
<evidence type="ECO:0000313" key="7">
    <source>
        <dbReference type="EMBL" id="KAL3741817.1"/>
    </source>
</evidence>
<keyword evidence="2" id="KW-0611">Plant defense</keyword>
<proteinExistence type="predicted"/>
<dbReference type="InterPro" id="IPR055414">
    <property type="entry name" value="LRR_R13L4/SHOC2-like"/>
</dbReference>
<dbReference type="InterPro" id="IPR032675">
    <property type="entry name" value="LRR_dom_sf"/>
</dbReference>
<dbReference type="AlphaFoldDB" id="A0ABD3KW90"/>
<evidence type="ECO:0000259" key="5">
    <source>
        <dbReference type="Pfam" id="PF23559"/>
    </source>
</evidence>
<comment type="caution">
    <text evidence="7">The sequence shown here is derived from an EMBL/GenBank/DDBJ whole genome shotgun (WGS) entry which is preliminary data.</text>
</comment>
<feature type="compositionally biased region" description="Acidic residues" evidence="3">
    <location>
        <begin position="977"/>
        <end position="994"/>
    </location>
</feature>
<sequence length="1002" mass="114371">MAASDTRSYTMAAEAIAEIVSQKLEIMFSNPVRLGCLSTETQAKAAKDKLAMIQEFFSTHDRPSKSTEWSGRLLRAMYDAEELIDKFHLREACRRHKALHMATRPLATLVHKYMLWRELSNLVKAVNELCQDQYLRRKTDAGAVRKGESASSSFPGSDPWLGKKLGRLTTFWDWQASTNSIWHADKKEKIMNQMRKEEVHGISIHGEQGAGKTFLARWVYREAMYQGFDSCAWVHISDSLDDLGELLFEILEQVDKQARDVKGMSLDEITKVLFKKLTKRKRFLIVLDDVRPSNEQLLRGLVMRIPLFTKGLIISTTRDDDIAWKMNSDGDAIKLKKLCDTEIQKMLAWKLHRVPDPKSLTKEEINISSRCPRLPLCIYLLSGLLPNAGEHERAVLANDYPEMALSDLLKLSYHRLPVHLKPCFIYMVLFPVAFPIPTRRLVRLWLAEGLLDLHCCDREEKMTRLPEDVGETFILELADRSVIDVVSWRADGSPKACQIVTSLYDMIRSTVMSTGFLHIHDDSKLKDRNYRDPTSQQSGERARVRWLAEHTNIVMDVSGGSYPALNLDHVRSFLSFYQRRGMLTKDISKFLRKLTSKTDCSLLRVLDLEGVYKPSLQGVFHKLVLLRYLGLRSTVLDSIPREVGDLHYIETLDIKHTNVTSLPSSLWKARNLRHLHLNWFYIDLKKILKACRNNTMALTKLQTLNGLVIGEVKENLMAEPMDSLTTLTTLKLFLQCSGTDTSGAAGETVADWISFRLTNLQSLTFGVILEARPTKEDGSTKEAKPAEEDKHAKEEAKHATSQVGPLPKLSLAEQHHYLLELYLLGQLKKPIWTELVPGSLRVLTLSGSKVEADMMPELGGLLKNLRTFRLLANSFLGTSLRFAKDGFPSLKILKIWKLSRLEKVTIEQRAMPHLQELEFRRLDGMKNVEGMNECEELENICVEVKNGANDFLEHLKKGKGKRANLYKIEETKKLEPTDDDDSHDKDEDEDEDEDKVLVYKPL</sequence>
<feature type="domain" description="NB-ARC" evidence="4">
    <location>
        <begin position="185"/>
        <end position="342"/>
    </location>
</feature>
<dbReference type="InterPro" id="IPR027417">
    <property type="entry name" value="P-loop_NTPase"/>
</dbReference>
<dbReference type="Proteomes" id="UP001634007">
    <property type="component" value="Unassembled WGS sequence"/>
</dbReference>
<evidence type="ECO:0000259" key="4">
    <source>
        <dbReference type="Pfam" id="PF00931"/>
    </source>
</evidence>
<dbReference type="InterPro" id="IPR058922">
    <property type="entry name" value="WHD_DRP"/>
</dbReference>
<feature type="domain" description="Disease resistance protein winged helix" evidence="5">
    <location>
        <begin position="429"/>
        <end position="507"/>
    </location>
</feature>
<dbReference type="PANTHER" id="PTHR23155">
    <property type="entry name" value="DISEASE RESISTANCE PROTEIN RP"/>
    <property type="match status" value="1"/>
</dbReference>
<evidence type="ECO:0000256" key="1">
    <source>
        <dbReference type="ARBA" id="ARBA00022737"/>
    </source>
</evidence>
<feature type="region of interest" description="Disordered" evidence="3">
    <location>
        <begin position="776"/>
        <end position="802"/>
    </location>
</feature>
<dbReference type="Pfam" id="PF23598">
    <property type="entry name" value="LRR_14"/>
    <property type="match status" value="1"/>
</dbReference>
<dbReference type="Pfam" id="PF23559">
    <property type="entry name" value="WHD_DRP"/>
    <property type="match status" value="1"/>
</dbReference>
<evidence type="ECO:0000256" key="2">
    <source>
        <dbReference type="ARBA" id="ARBA00022821"/>
    </source>
</evidence>
<keyword evidence="1" id="KW-0677">Repeat</keyword>
<organism evidence="7 8">
    <name type="scientific">Eucalyptus globulus</name>
    <name type="common">Tasmanian blue gum</name>
    <dbReference type="NCBI Taxonomy" id="34317"/>
    <lineage>
        <taxon>Eukaryota</taxon>
        <taxon>Viridiplantae</taxon>
        <taxon>Streptophyta</taxon>
        <taxon>Embryophyta</taxon>
        <taxon>Tracheophyta</taxon>
        <taxon>Spermatophyta</taxon>
        <taxon>Magnoliopsida</taxon>
        <taxon>eudicotyledons</taxon>
        <taxon>Gunneridae</taxon>
        <taxon>Pentapetalae</taxon>
        <taxon>rosids</taxon>
        <taxon>malvids</taxon>
        <taxon>Myrtales</taxon>
        <taxon>Myrtaceae</taxon>
        <taxon>Myrtoideae</taxon>
        <taxon>Eucalypteae</taxon>
        <taxon>Eucalyptus</taxon>
    </lineage>
</organism>
<dbReference type="GO" id="GO:0006952">
    <property type="term" value="P:defense response"/>
    <property type="evidence" value="ECO:0007669"/>
    <property type="project" value="UniProtKB-KW"/>
</dbReference>
<feature type="region of interest" description="Disordered" evidence="3">
    <location>
        <begin position="970"/>
        <end position="1002"/>
    </location>
</feature>
<feature type="compositionally biased region" description="Basic and acidic residues" evidence="3">
    <location>
        <begin position="776"/>
        <end position="798"/>
    </location>
</feature>
<dbReference type="SUPFAM" id="SSF52540">
    <property type="entry name" value="P-loop containing nucleoside triphosphate hydrolases"/>
    <property type="match status" value="1"/>
</dbReference>
<accession>A0ABD3KW90</accession>
<evidence type="ECO:0000313" key="8">
    <source>
        <dbReference type="Proteomes" id="UP001634007"/>
    </source>
</evidence>
<dbReference type="Gene3D" id="3.80.10.10">
    <property type="entry name" value="Ribonuclease Inhibitor"/>
    <property type="match status" value="1"/>
</dbReference>
<dbReference type="Gene3D" id="1.10.10.10">
    <property type="entry name" value="Winged helix-like DNA-binding domain superfamily/Winged helix DNA-binding domain"/>
    <property type="match status" value="1"/>
</dbReference>
<dbReference type="PANTHER" id="PTHR23155:SF955">
    <property type="entry name" value="AAA+ ATPASE DOMAIN-CONTAINING PROTEIN"/>
    <property type="match status" value="1"/>
</dbReference>
<name>A0ABD3KW90_EUCGL</name>
<dbReference type="InterPro" id="IPR044974">
    <property type="entry name" value="Disease_R_plants"/>
</dbReference>
<evidence type="ECO:0000259" key="6">
    <source>
        <dbReference type="Pfam" id="PF23598"/>
    </source>
</evidence>
<dbReference type="GO" id="GO:0051707">
    <property type="term" value="P:response to other organism"/>
    <property type="evidence" value="ECO:0007669"/>
    <property type="project" value="UniProtKB-ARBA"/>
</dbReference>
<dbReference type="Gene3D" id="3.40.50.300">
    <property type="entry name" value="P-loop containing nucleotide triphosphate hydrolases"/>
    <property type="match status" value="1"/>
</dbReference>
<keyword evidence="8" id="KW-1185">Reference proteome</keyword>
<evidence type="ECO:0000256" key="3">
    <source>
        <dbReference type="SAM" id="MobiDB-lite"/>
    </source>
</evidence>
<reference evidence="7 8" key="1">
    <citation type="submission" date="2024-11" db="EMBL/GenBank/DDBJ databases">
        <title>Chromosome-level genome assembly of Eucalyptus globulus Labill. provides insights into its genome evolution.</title>
        <authorList>
            <person name="Li X."/>
        </authorList>
    </citation>
    <scope>NUCLEOTIDE SEQUENCE [LARGE SCALE GENOMIC DNA]</scope>
    <source>
        <strain evidence="7">CL2024</strain>
        <tissue evidence="7">Fresh tender leaves</tissue>
    </source>
</reference>
<dbReference type="InterPro" id="IPR036388">
    <property type="entry name" value="WH-like_DNA-bd_sf"/>
</dbReference>
<dbReference type="InterPro" id="IPR002182">
    <property type="entry name" value="NB-ARC"/>
</dbReference>